<dbReference type="PaxDb" id="479437-Elen_0637"/>
<dbReference type="RefSeq" id="WP_015760070.1">
    <property type="nucleotide sequence ID" value="NC_013204.1"/>
</dbReference>
<evidence type="ECO:0000313" key="4">
    <source>
        <dbReference type="Proteomes" id="UP000001377"/>
    </source>
</evidence>
<dbReference type="GO" id="GO:0008761">
    <property type="term" value="F:UDP-N-acetylglucosamine 2-epimerase activity"/>
    <property type="evidence" value="ECO:0007669"/>
    <property type="project" value="UniProtKB-EC"/>
</dbReference>
<dbReference type="KEGG" id="ele:Elen_0637"/>
<dbReference type="PANTHER" id="PTHR43174">
    <property type="entry name" value="UDP-N-ACETYLGLUCOSAMINE 2-EPIMERASE"/>
    <property type="match status" value="1"/>
</dbReference>
<accession>C8WM68</accession>
<dbReference type="EC" id="5.1.3.14" evidence="3"/>
<dbReference type="InterPro" id="IPR029767">
    <property type="entry name" value="WecB-like"/>
</dbReference>
<evidence type="ECO:0000256" key="1">
    <source>
        <dbReference type="RuleBase" id="RU003513"/>
    </source>
</evidence>
<dbReference type="NCBIfam" id="TIGR00236">
    <property type="entry name" value="wecB"/>
    <property type="match status" value="1"/>
</dbReference>
<dbReference type="Pfam" id="PF02350">
    <property type="entry name" value="Epimerase_2"/>
    <property type="match status" value="1"/>
</dbReference>
<protein>
    <submittedName>
        <fullName evidence="3">UDP-N-acetylglucosamine 2-epimerase</fullName>
        <ecNumber evidence="3">5.1.3.14</ecNumber>
    </submittedName>
</protein>
<proteinExistence type="inferred from homology"/>
<dbReference type="Proteomes" id="UP000001377">
    <property type="component" value="Chromosome"/>
</dbReference>
<organism evidence="3 4">
    <name type="scientific">Eggerthella lenta (strain ATCC 25559 / DSM 2243 / CCUG 17323 / JCM 9979 / KCTC 3265 / NCTC 11813 / VPI 0255 / 1899 B)</name>
    <name type="common">Eubacterium lentum</name>
    <dbReference type="NCBI Taxonomy" id="479437"/>
    <lineage>
        <taxon>Bacteria</taxon>
        <taxon>Bacillati</taxon>
        <taxon>Actinomycetota</taxon>
        <taxon>Coriobacteriia</taxon>
        <taxon>Eggerthellales</taxon>
        <taxon>Eggerthellaceae</taxon>
        <taxon>Eggerthella</taxon>
    </lineage>
</organism>
<dbReference type="AlphaFoldDB" id="C8WM68"/>
<dbReference type="BioCyc" id="ELEN479437:G1GFY-645-MONOMER"/>
<evidence type="ECO:0000313" key="3">
    <source>
        <dbReference type="EMBL" id="ACV54622.1"/>
    </source>
</evidence>
<dbReference type="EMBL" id="CP001726">
    <property type="protein sequence ID" value="ACV54622.1"/>
    <property type="molecule type" value="Genomic_DNA"/>
</dbReference>
<reference evidence="3 4" key="1">
    <citation type="journal article" date="2009" name="Stand. Genomic Sci.">
        <title>Complete genome sequence of Eggerthella lenta type strain (IPP VPI 0255).</title>
        <authorList>
            <person name="Saunders E."/>
            <person name="Pukall R."/>
            <person name="Abt B."/>
            <person name="Lapidus A."/>
            <person name="Glavina Del Rio T."/>
            <person name="Copeland A."/>
            <person name="Tice H."/>
            <person name="Cheng J.F."/>
            <person name="Lucas S."/>
            <person name="Chen F."/>
            <person name="Nolan M."/>
            <person name="Bruce D."/>
            <person name="Goodwin L."/>
            <person name="Pitluck S."/>
            <person name="Ivanova N."/>
            <person name="Mavromatis K."/>
            <person name="Ovchinnikova G."/>
            <person name="Pati A."/>
            <person name="Chen A."/>
            <person name="Palaniappan K."/>
            <person name="Land M."/>
            <person name="Hauser L."/>
            <person name="Chang Y.J."/>
            <person name="Jeffries C.D."/>
            <person name="Chain P."/>
            <person name="Meincke L."/>
            <person name="Sims D."/>
            <person name="Brettin T."/>
            <person name="Detter J.C."/>
            <person name="Goker M."/>
            <person name="Bristow J."/>
            <person name="Eisen J.A."/>
            <person name="Markowitz V."/>
            <person name="Hugenholtz P."/>
            <person name="Kyrpides N.C."/>
            <person name="Klenk H.P."/>
            <person name="Han C."/>
        </authorList>
    </citation>
    <scope>NUCLEOTIDE SEQUENCE [LARGE SCALE GENOMIC DNA]</scope>
    <source>
        <strain evidence="4">ATCC 25559 / DSM 2243 / CCUG 17323 / JCM 9979 / KCTC 3265 / NCTC 11813 / VPI 0255 / 1899 B</strain>
    </source>
</reference>
<evidence type="ECO:0000259" key="2">
    <source>
        <dbReference type="Pfam" id="PF02350"/>
    </source>
</evidence>
<dbReference type="OrthoDB" id="9803238at2"/>
<dbReference type="HOGENOM" id="CLU_041674_0_1_11"/>
<dbReference type="Gene3D" id="3.40.50.2000">
    <property type="entry name" value="Glycogen Phosphorylase B"/>
    <property type="match status" value="2"/>
</dbReference>
<feature type="domain" description="UDP-N-acetylglucosamine 2-epimerase" evidence="2">
    <location>
        <begin position="22"/>
        <end position="356"/>
    </location>
</feature>
<name>C8WM68_EGGLE</name>
<comment type="similarity">
    <text evidence="1">Belongs to the UDP-N-acetylglucosamine 2-epimerase family.</text>
</comment>
<keyword evidence="4" id="KW-1185">Reference proteome</keyword>
<dbReference type="eggNOG" id="COG0381">
    <property type="taxonomic scope" value="Bacteria"/>
</dbReference>
<gene>
    <name evidence="3" type="ordered locus">Elen_0637</name>
</gene>
<dbReference type="STRING" id="479437.Elen_0637"/>
<dbReference type="PANTHER" id="PTHR43174:SF1">
    <property type="entry name" value="UDP-N-ACETYLGLUCOSAMINE 2-EPIMERASE"/>
    <property type="match status" value="1"/>
</dbReference>
<keyword evidence="1 3" id="KW-0413">Isomerase</keyword>
<dbReference type="SUPFAM" id="SSF53756">
    <property type="entry name" value="UDP-Glycosyltransferase/glycogen phosphorylase"/>
    <property type="match status" value="1"/>
</dbReference>
<sequence>MKVLTVVGARPQFIKAAMVSHEIEKRHGIDEVLVHTGQHFDRNMSELFFEQMSILRPKHNLGISGGSHTSMTARMMLGLEAVMEEERPDAVLVYGDTNSTLAAALTAVKMQIPIAHVEAGPRSHSLRNAEESNRVCVDHLSSILLAATESGFRNLKKEGLEDRTFLVGDPMYDAFLHYGEIADSEALRPELVSISGGSIDVPSRYCYLTCHRAENMEKGAMSEILIAASTLSCPVIYPVHPRALELARDIVIRYRLDSIMLVEPVGYLESIFLTKHAMHVITDSGGVQREAFFAKTPCTVPMTLLAWPEIMVDGRCVLVFPERSEIERALDRAQTVNEDYLPFGDGNAAKRIVDILAGRSKEVL</sequence>
<dbReference type="CDD" id="cd03786">
    <property type="entry name" value="GTB_UDP-GlcNAc_2-Epimerase"/>
    <property type="match status" value="1"/>
</dbReference>
<dbReference type="InterPro" id="IPR003331">
    <property type="entry name" value="UDP_GlcNAc_Epimerase_2_dom"/>
</dbReference>